<evidence type="ECO:0000256" key="1">
    <source>
        <dbReference type="ARBA" id="ARBA00022603"/>
    </source>
</evidence>
<accession>A0A1A6BP47</accession>
<name>A0A1A6BP47_MYCGO</name>
<sequence length="228" mass="24797">MLRSTTMAEAGSVTGDGSSVEVYCRMPSMGEVEQVQSMLLPNSSVLDLGAGTGRVADALALLGHRVTAVDDSREMLAHVRNARTVQSRIEDVRLNERFDAVLLMSNLINYPTPILRRSMLATVAHHLAPNGQAIIQWAPPSLLASRPTGWTKTLSFDAVQTTLTIRSNRGGITTGEFVLAVDGRSWRQSLILQRVSPDAVRADLARAGLVLTTVDPDSTRWLHARRTS</sequence>
<dbReference type="InterPro" id="IPR029063">
    <property type="entry name" value="SAM-dependent_MTases_sf"/>
</dbReference>
<dbReference type="EMBL" id="MAEM01000006">
    <property type="protein sequence ID" value="OBS04113.1"/>
    <property type="molecule type" value="Genomic_DNA"/>
</dbReference>
<dbReference type="OrthoDB" id="7062303at2"/>
<protein>
    <submittedName>
        <fullName evidence="5">Methyltransferase</fullName>
    </submittedName>
</protein>
<proteinExistence type="predicted"/>
<dbReference type="SUPFAM" id="SSF53335">
    <property type="entry name" value="S-adenosyl-L-methionine-dependent methyltransferases"/>
    <property type="match status" value="1"/>
</dbReference>
<keyword evidence="3" id="KW-0949">S-adenosyl-L-methionine</keyword>
<evidence type="ECO:0000313" key="5">
    <source>
        <dbReference type="EMBL" id="OBS04113.1"/>
    </source>
</evidence>
<evidence type="ECO:0000256" key="2">
    <source>
        <dbReference type="ARBA" id="ARBA00022679"/>
    </source>
</evidence>
<evidence type="ECO:0000313" key="6">
    <source>
        <dbReference type="Proteomes" id="UP000093757"/>
    </source>
</evidence>
<organism evidence="5 6">
    <name type="scientific">Mycobacterium gordonae</name>
    <dbReference type="NCBI Taxonomy" id="1778"/>
    <lineage>
        <taxon>Bacteria</taxon>
        <taxon>Bacillati</taxon>
        <taxon>Actinomycetota</taxon>
        <taxon>Actinomycetes</taxon>
        <taxon>Mycobacteriales</taxon>
        <taxon>Mycobacteriaceae</taxon>
        <taxon>Mycobacterium</taxon>
    </lineage>
</organism>
<dbReference type="AlphaFoldDB" id="A0A1A6BP47"/>
<dbReference type="GO" id="GO:0008168">
    <property type="term" value="F:methyltransferase activity"/>
    <property type="evidence" value="ECO:0007669"/>
    <property type="project" value="UniProtKB-KW"/>
</dbReference>
<dbReference type="PANTHER" id="PTHR43464:SF19">
    <property type="entry name" value="UBIQUINONE BIOSYNTHESIS O-METHYLTRANSFERASE, MITOCHONDRIAL"/>
    <property type="match status" value="1"/>
</dbReference>
<keyword evidence="2 5" id="KW-0808">Transferase</keyword>
<gene>
    <name evidence="5" type="ORF">A9W98_06170</name>
</gene>
<dbReference type="Proteomes" id="UP000093757">
    <property type="component" value="Unassembled WGS sequence"/>
</dbReference>
<reference evidence="5 6" key="1">
    <citation type="submission" date="2016-06" db="EMBL/GenBank/DDBJ databases">
        <authorList>
            <person name="Kjaerup R.B."/>
            <person name="Dalgaard T.S."/>
            <person name="Juul-Madsen H.R."/>
        </authorList>
    </citation>
    <scope>NUCLEOTIDE SEQUENCE [LARGE SCALE GENOMIC DNA]</scope>
    <source>
        <strain evidence="5 6">1245752.6</strain>
    </source>
</reference>
<evidence type="ECO:0000256" key="3">
    <source>
        <dbReference type="ARBA" id="ARBA00022691"/>
    </source>
</evidence>
<dbReference type="PANTHER" id="PTHR43464">
    <property type="entry name" value="METHYLTRANSFERASE"/>
    <property type="match status" value="1"/>
</dbReference>
<feature type="domain" description="Methyltransferase" evidence="4">
    <location>
        <begin position="45"/>
        <end position="131"/>
    </location>
</feature>
<dbReference type="CDD" id="cd02440">
    <property type="entry name" value="AdoMet_MTases"/>
    <property type="match status" value="1"/>
</dbReference>
<comment type="caution">
    <text evidence="5">The sequence shown here is derived from an EMBL/GenBank/DDBJ whole genome shotgun (WGS) entry which is preliminary data.</text>
</comment>
<dbReference type="Gene3D" id="3.40.50.150">
    <property type="entry name" value="Vaccinia Virus protein VP39"/>
    <property type="match status" value="1"/>
</dbReference>
<keyword evidence="1 5" id="KW-0489">Methyltransferase</keyword>
<dbReference type="RefSeq" id="WP_065131781.1">
    <property type="nucleotide sequence ID" value="NZ_MAEM01000006.1"/>
</dbReference>
<dbReference type="InterPro" id="IPR041698">
    <property type="entry name" value="Methyltransf_25"/>
</dbReference>
<evidence type="ECO:0000259" key="4">
    <source>
        <dbReference type="Pfam" id="PF13649"/>
    </source>
</evidence>
<dbReference type="Pfam" id="PF13649">
    <property type="entry name" value="Methyltransf_25"/>
    <property type="match status" value="1"/>
</dbReference>
<dbReference type="GO" id="GO:0032259">
    <property type="term" value="P:methylation"/>
    <property type="evidence" value="ECO:0007669"/>
    <property type="project" value="UniProtKB-KW"/>
</dbReference>